<dbReference type="AlphaFoldDB" id="A0A162JTM6"/>
<gene>
    <name evidence="3" type="ORF">ISF_00523</name>
</gene>
<evidence type="ECO:0000313" key="3">
    <source>
        <dbReference type="EMBL" id="OAA73622.1"/>
    </source>
</evidence>
<evidence type="ECO:0000256" key="1">
    <source>
        <dbReference type="SAM" id="MobiDB-lite"/>
    </source>
</evidence>
<accession>A0A162JTM6</accession>
<dbReference type="Proteomes" id="UP000076744">
    <property type="component" value="Unassembled WGS sequence"/>
</dbReference>
<dbReference type="OrthoDB" id="5596992at2759"/>
<sequence length="585" mass="62927">MAAASAFAHYNGAGQKRGQLTVTALGRWSSLNKTLPAVDKISALHVYDFDNTLFKTPLPNSSLWTGSTIGMLSRQDAFINSGWWHDNRILGATGLGLEREEARAWEGFWNEKIVELVRLTAQQPDALCVLLTGRGEQRFADLIRRIVASKRLDFDMLCLKPQVGPDHQKFSSTMKFKQALLTDLVETYRHADEIRIYEDRPAHTQGFRDFLNDYNDAQRAQPTRGPIRAEVIQVTDAQVALDPVVEVAQVQRMVNEHNAALQQQPPHLRPDALRIKKTVFFASYGIPRADADRLIALMPTIPTRPGDNSVRLHGTNIVIVPRPCPKPILAKVGGLGATMTWQVTGTACLQNSLWAACVTPVPATAPYHTDSPIPVVVLACKKGARPADAAKINTWSALPPERRFTFTTTVGEKAVLRVEADDPREDEYASLFASSNSNSYRGNKNNSGGSGGGRGGGGRGGGVRASTKRKHNDDDWNPPRQPAADAAAAANAGRGGRGGGRGGRGGAGSARGGRGGKNKGKGRGGFAHYRSLDDVGSRNPAPAEVNYDDTNAQPPANAPTGPRGGKGKNGGRGGGNHVTDLQSYY</sequence>
<feature type="compositionally biased region" description="Low complexity" evidence="1">
    <location>
        <begin position="434"/>
        <end position="447"/>
    </location>
</feature>
<feature type="compositionally biased region" description="Gly residues" evidence="1">
    <location>
        <begin position="493"/>
        <end position="513"/>
    </location>
</feature>
<protein>
    <recommendedName>
        <fullName evidence="2">Swiss Army Knife RNA repair protein HAD domain-containing protein</fullName>
    </recommendedName>
</protein>
<dbReference type="GO" id="GO:0000494">
    <property type="term" value="P:box C/D sno(s)RNA 3'-end processing"/>
    <property type="evidence" value="ECO:0007669"/>
    <property type="project" value="TreeGrafter"/>
</dbReference>
<dbReference type="PANTHER" id="PTHR10335:SF23">
    <property type="entry name" value="OB FOLD-CONTAINING PROTEIN, NUCLEIC ACID BINDING"/>
    <property type="match status" value="1"/>
</dbReference>
<dbReference type="GO" id="GO:1990259">
    <property type="term" value="F:histone H2AQ104 methyltransferase activity"/>
    <property type="evidence" value="ECO:0007669"/>
    <property type="project" value="TreeGrafter"/>
</dbReference>
<organism evidence="3 4">
    <name type="scientific">Cordyceps fumosorosea (strain ARSEF 2679)</name>
    <name type="common">Isaria fumosorosea</name>
    <dbReference type="NCBI Taxonomy" id="1081104"/>
    <lineage>
        <taxon>Eukaryota</taxon>
        <taxon>Fungi</taxon>
        <taxon>Dikarya</taxon>
        <taxon>Ascomycota</taxon>
        <taxon>Pezizomycotina</taxon>
        <taxon>Sordariomycetes</taxon>
        <taxon>Hypocreomycetidae</taxon>
        <taxon>Hypocreales</taxon>
        <taxon>Cordycipitaceae</taxon>
        <taxon>Cordyceps</taxon>
    </lineage>
</organism>
<feature type="compositionally biased region" description="Gly residues" evidence="1">
    <location>
        <begin position="448"/>
        <end position="463"/>
    </location>
</feature>
<dbReference type="RefSeq" id="XP_018708580.1">
    <property type="nucleotide sequence ID" value="XM_018844130.1"/>
</dbReference>
<feature type="domain" description="Swiss Army Knife RNA repair protein HAD" evidence="2">
    <location>
        <begin position="56"/>
        <end position="259"/>
    </location>
</feature>
<dbReference type="GO" id="GO:0008649">
    <property type="term" value="F:rRNA methyltransferase activity"/>
    <property type="evidence" value="ECO:0007669"/>
    <property type="project" value="TreeGrafter"/>
</dbReference>
<name>A0A162JTM6_CORFA</name>
<feature type="region of interest" description="Disordered" evidence="1">
    <location>
        <begin position="432"/>
        <end position="585"/>
    </location>
</feature>
<dbReference type="EMBL" id="AZHB01000001">
    <property type="protein sequence ID" value="OAA73622.1"/>
    <property type="molecule type" value="Genomic_DNA"/>
</dbReference>
<dbReference type="PANTHER" id="PTHR10335">
    <property type="entry name" value="RRNA 2-O-METHYLTRANSFERASE FIBRILLARIN"/>
    <property type="match status" value="1"/>
</dbReference>
<dbReference type="InterPro" id="IPR018812">
    <property type="entry name" value="SAK_HAD"/>
</dbReference>
<comment type="caution">
    <text evidence="3">The sequence shown here is derived from an EMBL/GenBank/DDBJ whole genome shotgun (WGS) entry which is preliminary data.</text>
</comment>
<proteinExistence type="predicted"/>
<reference evidence="3 4" key="1">
    <citation type="journal article" date="2016" name="Genome Biol. Evol.">
        <title>Divergent and convergent evolution of fungal pathogenicity.</title>
        <authorList>
            <person name="Shang Y."/>
            <person name="Xiao G."/>
            <person name="Zheng P."/>
            <person name="Cen K."/>
            <person name="Zhan S."/>
            <person name="Wang C."/>
        </authorList>
    </citation>
    <scope>NUCLEOTIDE SEQUENCE [LARGE SCALE GENOMIC DNA]</scope>
    <source>
        <strain evidence="3 4">ARSEF 2679</strain>
    </source>
</reference>
<feature type="compositionally biased region" description="Gly residues" evidence="1">
    <location>
        <begin position="562"/>
        <end position="576"/>
    </location>
</feature>
<dbReference type="Pfam" id="PF10307">
    <property type="entry name" value="HAD_SAK_1"/>
    <property type="match status" value="1"/>
</dbReference>
<evidence type="ECO:0000259" key="2">
    <source>
        <dbReference type="Pfam" id="PF10307"/>
    </source>
</evidence>
<evidence type="ECO:0000313" key="4">
    <source>
        <dbReference type="Proteomes" id="UP000076744"/>
    </source>
</evidence>
<dbReference type="GeneID" id="30016815"/>
<dbReference type="GO" id="GO:0032040">
    <property type="term" value="C:small-subunit processome"/>
    <property type="evidence" value="ECO:0007669"/>
    <property type="project" value="TreeGrafter"/>
</dbReference>
<feature type="compositionally biased region" description="Low complexity" evidence="1">
    <location>
        <begin position="483"/>
        <end position="492"/>
    </location>
</feature>
<dbReference type="GO" id="GO:0031428">
    <property type="term" value="C:box C/D methylation guide snoRNP complex"/>
    <property type="evidence" value="ECO:0007669"/>
    <property type="project" value="TreeGrafter"/>
</dbReference>
<dbReference type="GO" id="GO:0003723">
    <property type="term" value="F:RNA binding"/>
    <property type="evidence" value="ECO:0007669"/>
    <property type="project" value="TreeGrafter"/>
</dbReference>
<keyword evidence="4" id="KW-1185">Reference proteome</keyword>